<dbReference type="PROSITE" id="PS50192">
    <property type="entry name" value="T_SNARE"/>
    <property type="match status" value="1"/>
</dbReference>
<keyword evidence="5" id="KW-1185">Reference proteome</keyword>
<gene>
    <name evidence="4" type="ORF">ACFOZ1_06825</name>
</gene>
<accession>A0ABV8VV52</accession>
<organism evidence="4 5">
    <name type="scientific">Gracilibacillus marinus</name>
    <dbReference type="NCBI Taxonomy" id="630535"/>
    <lineage>
        <taxon>Bacteria</taxon>
        <taxon>Bacillati</taxon>
        <taxon>Bacillota</taxon>
        <taxon>Bacilli</taxon>
        <taxon>Bacillales</taxon>
        <taxon>Bacillaceae</taxon>
        <taxon>Gracilibacillus</taxon>
    </lineage>
</organism>
<evidence type="ECO:0000259" key="3">
    <source>
        <dbReference type="PROSITE" id="PS50192"/>
    </source>
</evidence>
<dbReference type="Proteomes" id="UP001595880">
    <property type="component" value="Unassembled WGS sequence"/>
</dbReference>
<dbReference type="EMBL" id="JBHSDV010000001">
    <property type="protein sequence ID" value="MFC4387526.1"/>
    <property type="molecule type" value="Genomic_DNA"/>
</dbReference>
<comment type="caution">
    <text evidence="4">The sequence shown here is derived from an EMBL/GenBank/DDBJ whole genome shotgun (WGS) entry which is preliminary data.</text>
</comment>
<feature type="compositionally biased region" description="Polar residues" evidence="2">
    <location>
        <begin position="394"/>
        <end position="408"/>
    </location>
</feature>
<reference evidence="5" key="1">
    <citation type="journal article" date="2019" name="Int. J. Syst. Evol. Microbiol.">
        <title>The Global Catalogue of Microorganisms (GCM) 10K type strain sequencing project: providing services to taxonomists for standard genome sequencing and annotation.</title>
        <authorList>
            <consortium name="The Broad Institute Genomics Platform"/>
            <consortium name="The Broad Institute Genome Sequencing Center for Infectious Disease"/>
            <person name="Wu L."/>
            <person name="Ma J."/>
        </authorList>
    </citation>
    <scope>NUCLEOTIDE SEQUENCE [LARGE SCALE GENOMIC DNA]</scope>
    <source>
        <strain evidence="5">KACC 14058</strain>
    </source>
</reference>
<dbReference type="InterPro" id="IPR010572">
    <property type="entry name" value="Tail_dom"/>
</dbReference>
<evidence type="ECO:0000256" key="1">
    <source>
        <dbReference type="SAM" id="Coils"/>
    </source>
</evidence>
<dbReference type="RefSeq" id="WP_390197484.1">
    <property type="nucleotide sequence ID" value="NZ_JBHSDV010000001.1"/>
</dbReference>
<evidence type="ECO:0000313" key="5">
    <source>
        <dbReference type="Proteomes" id="UP001595880"/>
    </source>
</evidence>
<sequence length="1130" mass="123055">MIHIADHQTDIILDDITEDEFWQDNHFKSLVNMQETFNFVTFADKSFSEFLSRRNRIIIPDEDGQLIEFVITNTRKYRANGALKCDVYTSAHYVTLQTAKVIQPHVTGADSAETHAINALAGTEYEVGTVAFKGVRTFTFEEHTNPYKYLKKIASEFDLELHFRLESDGTKIIKRYADLVERVGTWQGREVELGKDLEGIERKEDFSNIVTALVGLGPIREDGTRLEVVVENEEALQRWGRNGQHIIAPYEPQSTDLDMTEARLIELTENELEKRINSTVQYKADIIDLEKVIGLDHEKIRFADIIKIKDTKFNPPLYLEARIHTQDRSIKRKGKKTVELGDYIEYTEEQVNAIWKTLQQQIANKISMTELTEATYTKTEIDSKDNVVQSNAATDASNKANQAETNAKQHADSVANDAETAAKQHANQLKAQVDAELLNKAGLEYVNGQLALKADSALVNSINNTVSDLETTTSNLQQAVIDNADALSAQGGRITTVETDLNTVEGQLSVAITDLSNLEGTVSSQGTQINANTSAINLKANQSELDTVSGNVSTLSGELNVLAGQVELKASQSALENLEDDVTSVSNQVSSLQVSVNGITADVSSLESTVNGHTTDISSLNGQLTVQAGQIASKVDATYVTGAISDIAIGGRNYFVIKDALEDTLLAWASGNPSPSTGALTSGFMPVELNATYYVSPVRTDQLFYYDINKVHISDYSNMTGGTTIQIPNDERIAFMRIVFRNNFLDGRTKEEVEVKVEKGNKATDWTPAPEDVQSEIDFVFNYAESEINQLAGQISLKADSSTVNSINTRLSSAEIDINGLEGAITSKVEQTTFNALEGRVDTAESTITQHSNQINLKVDKNGVISSINQTAEAIKIQASKINLVGAVTVLSDITGNLGTINAGVINGATINGSIFNQNGTNGTITLGNNGLIFEGINSSIEMNVETTSGFHGDIASLVFRDGNGTRAMEIFQYYTDATIRTNRGLVLESGDLGISLDATAISGSIYGVDIRGGLTVSGLSELEQPTRQPLPLYNGWKHIGNPFLTPSYWKDSMGVVRLHGTIDGGNASNGTLISILPVGYRPAGTEIYTTTSNNAYCRVDVLANGEVRVQRGGSSAFIALSNISFKAEN</sequence>
<evidence type="ECO:0000313" key="4">
    <source>
        <dbReference type="EMBL" id="MFC4387526.1"/>
    </source>
</evidence>
<feature type="region of interest" description="Disordered" evidence="2">
    <location>
        <begin position="394"/>
        <end position="413"/>
    </location>
</feature>
<dbReference type="NCBIfam" id="TIGR01665">
    <property type="entry name" value="put_anti_recept"/>
    <property type="match status" value="1"/>
</dbReference>
<dbReference type="Gene3D" id="1.10.287.1490">
    <property type="match status" value="1"/>
</dbReference>
<dbReference type="InterPro" id="IPR000727">
    <property type="entry name" value="T_SNARE_dom"/>
</dbReference>
<dbReference type="InterPro" id="IPR007119">
    <property type="entry name" value="Phage_tail_spike_N"/>
</dbReference>
<dbReference type="Pfam" id="PF06605">
    <property type="entry name" value="Prophage_tail"/>
    <property type="match status" value="1"/>
</dbReference>
<evidence type="ECO:0000256" key="2">
    <source>
        <dbReference type="SAM" id="MobiDB-lite"/>
    </source>
</evidence>
<feature type="coiled-coil region" evidence="1">
    <location>
        <begin position="568"/>
        <end position="595"/>
    </location>
</feature>
<keyword evidence="1" id="KW-0175">Coiled coil</keyword>
<feature type="domain" description="T-SNARE coiled-coil homology" evidence="3">
    <location>
        <begin position="456"/>
        <end position="518"/>
    </location>
</feature>
<name>A0ABV8VV52_9BACI</name>
<dbReference type="Gene3D" id="1.20.5.340">
    <property type="match status" value="1"/>
</dbReference>
<proteinExistence type="predicted"/>
<protein>
    <submittedName>
        <fullName evidence="4">Phage tail spike protein</fullName>
    </submittedName>
</protein>